<feature type="site" description="Transition state stabilizer" evidence="5 8">
    <location>
        <position position="158"/>
    </location>
</feature>
<comment type="subunit">
    <text evidence="5">Homodimer.</text>
</comment>
<dbReference type="InterPro" id="IPR013078">
    <property type="entry name" value="His_Pase_superF_clade-1"/>
</dbReference>
<dbReference type="KEGG" id="mmes:MMSR116_07360"/>
<comment type="pathway">
    <text evidence="5 9">Carbohydrate degradation; glycolysis; pyruvate from D-glyceraldehyde 3-phosphate: step 3/5.</text>
</comment>
<feature type="binding site" evidence="5 7">
    <location>
        <begin position="22"/>
        <end position="23"/>
    </location>
    <ligand>
        <name>substrate</name>
    </ligand>
</feature>
<dbReference type="GO" id="GO:0006094">
    <property type="term" value="P:gluconeogenesis"/>
    <property type="evidence" value="ECO:0007669"/>
    <property type="project" value="UniProtKB-UniRule"/>
</dbReference>
<feature type="binding site" evidence="5 7">
    <location>
        <begin position="115"/>
        <end position="116"/>
    </location>
    <ligand>
        <name>substrate</name>
    </ligand>
</feature>
<protein>
    <recommendedName>
        <fullName evidence="5 9">2,3-bisphosphoglycerate-dependent phosphoglycerate mutase</fullName>
        <shortName evidence="5">BPG-dependent PGAM</shortName>
        <shortName evidence="5">PGAM</shortName>
        <shortName evidence="5">Phosphoglyceromutase</shortName>
        <shortName evidence="5">dPGM</shortName>
        <ecNumber evidence="5 9">5.4.2.11</ecNumber>
    </recommendedName>
</protein>
<keyword evidence="3 5" id="KW-0324">Glycolysis</keyword>
<dbReference type="PROSITE" id="PS00175">
    <property type="entry name" value="PG_MUTASE"/>
    <property type="match status" value="1"/>
</dbReference>
<dbReference type="PIRSF" id="PIRSF000709">
    <property type="entry name" value="6PFK_2-Ptase"/>
    <property type="match status" value="1"/>
</dbReference>
<comment type="catalytic activity">
    <reaction evidence="5 9">
        <text>(2R)-2-phosphoglycerate = (2R)-3-phosphoglycerate</text>
        <dbReference type="Rhea" id="RHEA:15901"/>
        <dbReference type="ChEBI" id="CHEBI:58272"/>
        <dbReference type="ChEBI" id="CHEBI:58289"/>
        <dbReference type="EC" id="5.4.2.11"/>
    </reaction>
</comment>
<dbReference type="OrthoDB" id="9781415at2"/>
<comment type="similarity">
    <text evidence="1 5">Belongs to the phosphoglycerate mutase family. BPG-dependent PGAM subfamily.</text>
</comment>
<evidence type="ECO:0000256" key="5">
    <source>
        <dbReference type="HAMAP-Rule" id="MF_01039"/>
    </source>
</evidence>
<organism evidence="10 11">
    <name type="scientific">Methylobacterium mesophilicum SR1.6/6</name>
    <dbReference type="NCBI Taxonomy" id="908290"/>
    <lineage>
        <taxon>Bacteria</taxon>
        <taxon>Pseudomonadati</taxon>
        <taxon>Pseudomonadota</taxon>
        <taxon>Alphaproteobacteria</taxon>
        <taxon>Hyphomicrobiales</taxon>
        <taxon>Methylobacteriaceae</taxon>
        <taxon>Methylobacterium</taxon>
    </lineage>
</organism>
<evidence type="ECO:0000256" key="3">
    <source>
        <dbReference type="ARBA" id="ARBA00023152"/>
    </source>
</evidence>
<reference evidence="10 11" key="2">
    <citation type="journal article" date="2013" name="Genome Announc.">
        <title>Draft Genome Sequence of Methylobacterium mesophilicum Strain SR1.6/6, Isolated from Citrus sinensis.</title>
        <authorList>
            <person name="Marinho Almeida D."/>
            <person name="Dini-Andreote F."/>
            <person name="Camargo Neves A.A."/>
            <person name="Juca Ramos R.T."/>
            <person name="Andreote F.D."/>
            <person name="Carneiro A.R."/>
            <person name="Oliveira de Souza Lima A."/>
            <person name="Caracciolo Gomes de Sa P.H."/>
            <person name="Ribeiro Barbosa M.S."/>
            <person name="Araujo W.L."/>
            <person name="Silva A."/>
        </authorList>
    </citation>
    <scope>NUCLEOTIDE SEQUENCE [LARGE SCALE GENOMIC DNA]</scope>
    <source>
        <strain evidence="10 11">SR1.6/6</strain>
    </source>
</reference>
<feature type="active site" description="Proton donor/acceptor" evidence="5 6">
    <location>
        <position position="88"/>
    </location>
</feature>
<feature type="binding site" evidence="5 7">
    <location>
        <begin position="159"/>
        <end position="160"/>
    </location>
    <ligand>
        <name>substrate</name>
    </ligand>
</feature>
<dbReference type="GO" id="GO:0004619">
    <property type="term" value="F:phosphoglycerate mutase activity"/>
    <property type="evidence" value="ECO:0007669"/>
    <property type="project" value="UniProtKB-UniRule"/>
</dbReference>
<sequence>MERLLVLVRHGQSEWNLKNLFTGWRDPDLTERGVAEARAAGTALRRDGYGFDAAFTSELVRAQRTCSLILEEMGLQGIPVARDRALNERDYGDLVGLNKDDARARWGEAQVHAWRRSYDVRPPGGESLKDTAARVLPCYITAILPRVMAGERVLVAAHGNSLRALVMVLDRLGEDSVPDLQIKTGVPLVYRLNADTTVASKTVLARDGDGA</sequence>
<feature type="binding site" evidence="5 7">
    <location>
        <begin position="88"/>
        <end position="91"/>
    </location>
    <ligand>
        <name>substrate</name>
    </ligand>
</feature>
<dbReference type="GO" id="GO:0006096">
    <property type="term" value="P:glycolytic process"/>
    <property type="evidence" value="ECO:0007669"/>
    <property type="project" value="UniProtKB-UniRule"/>
</dbReference>
<keyword evidence="4 5" id="KW-0413">Isomerase</keyword>
<reference evidence="10 11" key="1">
    <citation type="journal article" date="2012" name="Genet. Mol. Biol.">
        <title>Analysis of 16S rRNA and mxaF genes revealing insights into Methylobacterium niche-specific plant association.</title>
        <authorList>
            <person name="Dourado M.N."/>
            <person name="Andreote F.D."/>
            <person name="Dini-Andreote F."/>
            <person name="Conti R."/>
            <person name="Araujo J.M."/>
            <person name="Araujo W.L."/>
        </authorList>
    </citation>
    <scope>NUCLEOTIDE SEQUENCE [LARGE SCALE GENOMIC DNA]</scope>
    <source>
        <strain evidence="10 11">SR1.6/6</strain>
    </source>
</reference>
<gene>
    <name evidence="5" type="primary">gpmA</name>
    <name evidence="10" type="ORF">MMSR116_07360</name>
</gene>
<dbReference type="EMBL" id="CP043538">
    <property type="protein sequence ID" value="QGY01734.1"/>
    <property type="molecule type" value="Genomic_DNA"/>
</dbReference>
<name>A0A6B9FKQ4_9HYPH</name>
<keyword evidence="2 5" id="KW-0312">Gluconeogenesis</keyword>
<evidence type="ECO:0000256" key="1">
    <source>
        <dbReference type="ARBA" id="ARBA00006717"/>
    </source>
</evidence>
<dbReference type="Pfam" id="PF00300">
    <property type="entry name" value="His_Phos_1"/>
    <property type="match status" value="1"/>
</dbReference>
<evidence type="ECO:0000313" key="10">
    <source>
        <dbReference type="EMBL" id="QGY01734.1"/>
    </source>
</evidence>
<evidence type="ECO:0000256" key="2">
    <source>
        <dbReference type="ARBA" id="ARBA00022432"/>
    </source>
</evidence>
<feature type="binding site" evidence="5 7">
    <location>
        <position position="61"/>
    </location>
    <ligand>
        <name>substrate</name>
    </ligand>
</feature>
<evidence type="ECO:0000256" key="8">
    <source>
        <dbReference type="PIRSR" id="PIRSR613078-3"/>
    </source>
</evidence>
<proteinExistence type="inferred from homology"/>
<evidence type="ECO:0000256" key="7">
    <source>
        <dbReference type="PIRSR" id="PIRSR613078-2"/>
    </source>
</evidence>
<accession>A0A6B9FKQ4</accession>
<dbReference type="RefSeq" id="WP_010683503.1">
    <property type="nucleotide sequence ID" value="NZ_CP043538.1"/>
</dbReference>
<dbReference type="Proteomes" id="UP000012488">
    <property type="component" value="Chromosome"/>
</dbReference>
<evidence type="ECO:0000313" key="11">
    <source>
        <dbReference type="Proteomes" id="UP000012488"/>
    </source>
</evidence>
<dbReference type="InterPro" id="IPR029033">
    <property type="entry name" value="His_PPase_superfam"/>
</dbReference>
<dbReference type="Gene3D" id="3.40.50.1240">
    <property type="entry name" value="Phosphoglycerate mutase-like"/>
    <property type="match status" value="1"/>
</dbReference>
<feature type="active site" description="Tele-phosphohistidine intermediate" evidence="5 6">
    <location>
        <position position="10"/>
    </location>
</feature>
<comment type="function">
    <text evidence="5 9">Catalyzes the interconversion of 2-phosphoglycerate and 3-phosphoglycerate.</text>
</comment>
<feature type="binding site" evidence="5 7">
    <location>
        <begin position="9"/>
        <end position="16"/>
    </location>
    <ligand>
        <name>substrate</name>
    </ligand>
</feature>
<dbReference type="PANTHER" id="PTHR11931">
    <property type="entry name" value="PHOSPHOGLYCERATE MUTASE"/>
    <property type="match status" value="1"/>
</dbReference>
<evidence type="ECO:0000256" key="6">
    <source>
        <dbReference type="PIRSR" id="PIRSR613078-1"/>
    </source>
</evidence>
<dbReference type="CDD" id="cd07067">
    <property type="entry name" value="HP_PGM_like"/>
    <property type="match status" value="1"/>
</dbReference>
<dbReference type="UniPathway" id="UPA00109">
    <property type="reaction ID" value="UER00186"/>
</dbReference>
<dbReference type="EC" id="5.4.2.11" evidence="5 9"/>
<dbReference type="InterPro" id="IPR005952">
    <property type="entry name" value="Phosphogly_mut1"/>
</dbReference>
<dbReference type="InterPro" id="IPR001345">
    <property type="entry name" value="PG/BPGM_mutase_AS"/>
</dbReference>
<dbReference type="NCBIfam" id="TIGR01258">
    <property type="entry name" value="pgm_1"/>
    <property type="match status" value="1"/>
</dbReference>
<dbReference type="HAMAP" id="MF_01039">
    <property type="entry name" value="PGAM_GpmA"/>
    <property type="match status" value="1"/>
</dbReference>
<evidence type="ECO:0000256" key="4">
    <source>
        <dbReference type="ARBA" id="ARBA00023235"/>
    </source>
</evidence>
<dbReference type="AlphaFoldDB" id="A0A6B9FKQ4"/>
<feature type="binding site" evidence="5 7">
    <location>
        <position position="99"/>
    </location>
    <ligand>
        <name>substrate</name>
    </ligand>
</feature>
<dbReference type="SMART" id="SM00855">
    <property type="entry name" value="PGAM"/>
    <property type="match status" value="1"/>
</dbReference>
<dbReference type="SUPFAM" id="SSF53254">
    <property type="entry name" value="Phosphoglycerate mutase-like"/>
    <property type="match status" value="1"/>
</dbReference>
<dbReference type="NCBIfam" id="NF002339">
    <property type="entry name" value="PRK01295.1"/>
    <property type="match status" value="1"/>
</dbReference>
<evidence type="ECO:0000256" key="9">
    <source>
        <dbReference type="RuleBase" id="RU004512"/>
    </source>
</evidence>